<evidence type="ECO:0000256" key="1">
    <source>
        <dbReference type="ARBA" id="ARBA00022679"/>
    </source>
</evidence>
<accession>A0A2S0WG66</accession>
<dbReference type="SUPFAM" id="SSF110921">
    <property type="entry name" value="2-isopropylmalate synthase LeuA, allosteric (dimerisation) domain"/>
    <property type="match status" value="1"/>
</dbReference>
<organism evidence="2 3">
    <name type="scientific">Corynebacterium liangguodongii</name>
    <dbReference type="NCBI Taxonomy" id="2079535"/>
    <lineage>
        <taxon>Bacteria</taxon>
        <taxon>Bacillati</taxon>
        <taxon>Actinomycetota</taxon>
        <taxon>Actinomycetes</taxon>
        <taxon>Mycobacteriales</taxon>
        <taxon>Corynebacteriaceae</taxon>
        <taxon>Corynebacterium</taxon>
    </lineage>
</organism>
<dbReference type="InterPro" id="IPR036230">
    <property type="entry name" value="LeuA_allosteric_dom_sf"/>
</dbReference>
<reference evidence="3" key="1">
    <citation type="submission" date="2018-01" db="EMBL/GenBank/DDBJ databases">
        <authorList>
            <person name="Li J."/>
        </authorList>
    </citation>
    <scope>NUCLEOTIDE SEQUENCE [LARGE SCALE GENOMIC DNA]</scope>
    <source>
        <strain evidence="3">2184</strain>
    </source>
</reference>
<proteinExistence type="predicted"/>
<evidence type="ECO:0000313" key="2">
    <source>
        <dbReference type="EMBL" id="AWB84682.1"/>
    </source>
</evidence>
<dbReference type="KEGG" id="clia:C3E79_09540"/>
<dbReference type="Proteomes" id="UP000244754">
    <property type="component" value="Chromosome"/>
</dbReference>
<keyword evidence="3" id="KW-1185">Reference proteome</keyword>
<sequence length="172" mass="18719">MAITATTPTAHNLLSDYRDPFQARYDIDTRLPKELREQARGMDWGLFMATYAPAPTMQVVVTGVDKLNWCDSLYTAELTRTSKTRAPETTHCEVTASGPLAAISAILAEHGRYVEVLAFHQIALHEATVTCVKVAHQVNHTRSAWAVGFGPNPAHSVASALSAGAQRIYGNL</sequence>
<dbReference type="GO" id="GO:0016740">
    <property type="term" value="F:transferase activity"/>
    <property type="evidence" value="ECO:0007669"/>
    <property type="project" value="UniProtKB-KW"/>
</dbReference>
<keyword evidence="1 2" id="KW-0808">Transferase</keyword>
<evidence type="ECO:0000313" key="3">
    <source>
        <dbReference type="Proteomes" id="UP000244754"/>
    </source>
</evidence>
<dbReference type="Gene3D" id="3.30.160.270">
    <property type="match status" value="1"/>
</dbReference>
<dbReference type="AlphaFoldDB" id="A0A2S0WG66"/>
<gene>
    <name evidence="2" type="ORF">C3E79_09540</name>
</gene>
<dbReference type="EMBL" id="CP026948">
    <property type="protein sequence ID" value="AWB84682.1"/>
    <property type="molecule type" value="Genomic_DNA"/>
</dbReference>
<dbReference type="RefSeq" id="WP_108404690.1">
    <property type="nucleotide sequence ID" value="NZ_CP026948.1"/>
</dbReference>
<dbReference type="OrthoDB" id="4773719at2"/>
<name>A0A2S0WG66_9CORY</name>
<protein>
    <submittedName>
        <fullName evidence="2">Acetyl-CoA acetyltransferase</fullName>
    </submittedName>
</protein>